<comment type="similarity">
    <text evidence="1 7">Belongs to the D-isomer specific 2-hydroxyacid dehydrogenase family.</text>
</comment>
<dbReference type="GO" id="GO:0051287">
    <property type="term" value="F:NAD binding"/>
    <property type="evidence" value="ECO:0007669"/>
    <property type="project" value="InterPro"/>
</dbReference>
<dbReference type="EMBL" id="JAVDXW010000001">
    <property type="protein sequence ID" value="MDR7304114.1"/>
    <property type="molecule type" value="Genomic_DNA"/>
</dbReference>
<dbReference type="Proteomes" id="UP001180845">
    <property type="component" value="Unassembled WGS sequence"/>
</dbReference>
<name>A0AAE3ZIA0_9ACTN</name>
<comment type="subunit">
    <text evidence="2">Homotetramer.</text>
</comment>
<evidence type="ECO:0000256" key="3">
    <source>
        <dbReference type="ARBA" id="ARBA00021582"/>
    </source>
</evidence>
<dbReference type="InterPro" id="IPR036291">
    <property type="entry name" value="NAD(P)-bd_dom_sf"/>
</dbReference>
<dbReference type="SUPFAM" id="SSF52283">
    <property type="entry name" value="Formate/glycerate dehydrogenase catalytic domain-like"/>
    <property type="match status" value="1"/>
</dbReference>
<dbReference type="Gene3D" id="3.40.50.720">
    <property type="entry name" value="NAD(P)-binding Rossmann-like Domain"/>
    <property type="match status" value="2"/>
</dbReference>
<evidence type="ECO:0000256" key="4">
    <source>
        <dbReference type="ARBA" id="ARBA00022553"/>
    </source>
</evidence>
<organism evidence="11 12">
    <name type="scientific">Haloactinomyces albus</name>
    <dbReference type="NCBI Taxonomy" id="1352928"/>
    <lineage>
        <taxon>Bacteria</taxon>
        <taxon>Bacillati</taxon>
        <taxon>Actinomycetota</taxon>
        <taxon>Actinomycetes</taxon>
        <taxon>Actinopolysporales</taxon>
        <taxon>Actinopolysporaceae</taxon>
        <taxon>Haloactinomyces</taxon>
    </lineage>
</organism>
<evidence type="ECO:0000256" key="1">
    <source>
        <dbReference type="ARBA" id="ARBA00005854"/>
    </source>
</evidence>
<dbReference type="CDD" id="cd12174">
    <property type="entry name" value="PGDH_like_3"/>
    <property type="match status" value="1"/>
</dbReference>
<dbReference type="InterPro" id="IPR006140">
    <property type="entry name" value="D-isomer_DH_NAD-bd"/>
</dbReference>
<dbReference type="SUPFAM" id="SSF51735">
    <property type="entry name" value="NAD(P)-binding Rossmann-fold domains"/>
    <property type="match status" value="1"/>
</dbReference>
<evidence type="ECO:0000256" key="6">
    <source>
        <dbReference type="ARBA" id="ARBA00023002"/>
    </source>
</evidence>
<reference evidence="11" key="1">
    <citation type="submission" date="2023-07" db="EMBL/GenBank/DDBJ databases">
        <title>Sequencing the genomes of 1000 actinobacteria strains.</title>
        <authorList>
            <person name="Klenk H.-P."/>
        </authorList>
    </citation>
    <scope>NUCLEOTIDE SEQUENCE</scope>
    <source>
        <strain evidence="11">DSM 45977</strain>
    </source>
</reference>
<protein>
    <recommendedName>
        <fullName evidence="3">D-3-phosphoglycerate dehydrogenase</fullName>
    </recommendedName>
</protein>
<keyword evidence="5" id="KW-0007">Acetylation</keyword>
<dbReference type="GO" id="GO:0004617">
    <property type="term" value="F:phosphoglycerate dehydrogenase activity"/>
    <property type="evidence" value="ECO:0007669"/>
    <property type="project" value="TreeGrafter"/>
</dbReference>
<evidence type="ECO:0000256" key="5">
    <source>
        <dbReference type="ARBA" id="ARBA00022990"/>
    </source>
</evidence>
<accession>A0AAE3ZIA0</accession>
<evidence type="ECO:0000256" key="8">
    <source>
        <dbReference type="SAM" id="MobiDB-lite"/>
    </source>
</evidence>
<dbReference type="Pfam" id="PF00389">
    <property type="entry name" value="2-Hacid_dh"/>
    <property type="match status" value="1"/>
</dbReference>
<gene>
    <name evidence="11" type="ORF">JOF55_004295</name>
</gene>
<feature type="domain" description="D-isomer specific 2-hydroxyacid dehydrogenase catalytic" evidence="9">
    <location>
        <begin position="3"/>
        <end position="319"/>
    </location>
</feature>
<proteinExistence type="inferred from homology"/>
<evidence type="ECO:0000313" key="12">
    <source>
        <dbReference type="Proteomes" id="UP001180845"/>
    </source>
</evidence>
<evidence type="ECO:0000313" key="11">
    <source>
        <dbReference type="EMBL" id="MDR7304114.1"/>
    </source>
</evidence>
<feature type="compositionally biased region" description="Polar residues" evidence="8">
    <location>
        <begin position="325"/>
        <end position="345"/>
    </location>
</feature>
<keyword evidence="12" id="KW-1185">Reference proteome</keyword>
<dbReference type="InterPro" id="IPR006139">
    <property type="entry name" value="D-isomer_2_OHA_DH_cat_dom"/>
</dbReference>
<dbReference type="Pfam" id="PF02826">
    <property type="entry name" value="2-Hacid_dh_C"/>
    <property type="match status" value="1"/>
</dbReference>
<dbReference type="InterPro" id="IPR029753">
    <property type="entry name" value="D-isomer_DH_CS"/>
</dbReference>
<evidence type="ECO:0000259" key="9">
    <source>
        <dbReference type="Pfam" id="PF00389"/>
    </source>
</evidence>
<dbReference type="AlphaFoldDB" id="A0AAE3ZIA0"/>
<evidence type="ECO:0000256" key="2">
    <source>
        <dbReference type="ARBA" id="ARBA00011881"/>
    </source>
</evidence>
<dbReference type="PANTHER" id="PTHR42938:SF22">
    <property type="entry name" value="D-3-PHOSPHOGLYCERATE DEHYDROGENASE"/>
    <property type="match status" value="1"/>
</dbReference>
<feature type="domain" description="D-isomer specific 2-hydroxyacid dehydrogenase NAD-binding" evidence="10">
    <location>
        <begin position="104"/>
        <end position="288"/>
    </location>
</feature>
<feature type="region of interest" description="Disordered" evidence="8">
    <location>
        <begin position="325"/>
        <end position="356"/>
    </location>
</feature>
<dbReference type="PANTHER" id="PTHR42938">
    <property type="entry name" value="FORMATE DEHYDROGENASE 1"/>
    <property type="match status" value="1"/>
</dbReference>
<dbReference type="RefSeq" id="WP_310277327.1">
    <property type="nucleotide sequence ID" value="NZ_JAVDXW010000001.1"/>
</dbReference>
<evidence type="ECO:0000259" key="10">
    <source>
        <dbReference type="Pfam" id="PF02826"/>
    </source>
</evidence>
<evidence type="ECO:0000256" key="7">
    <source>
        <dbReference type="RuleBase" id="RU003719"/>
    </source>
</evidence>
<comment type="caution">
    <text evidence="11">The sequence shown here is derived from an EMBL/GenBank/DDBJ whole genome shotgun (WGS) entry which is preliminary data.</text>
</comment>
<sequence>MRVLVADAFPESSLTEMAELGHDCIHKPDTTTEQLSGELAGCDVLVVRSTKVPASVLAEADALRLVIRAGSGTNTIDCEAASERGIHVCNVPGRNSVAVAELAFGLLLALDRNIADNVIDLRAGHWDKKRYARARGIHGRRVGVIGLGQIGLEFAERAAAFGARVHAVANTQRDQQTRDRAHAIGVHFVDSLETLARTCDVLSLHVPATESTRHLLNRDLLAHVQPGTIILNTSRGELVDEDALIEAMEAKDVRAGIDVCADEPDTSTGSIDSPLAKHPNVYGTHHIGASTEQAQHAVAAEVVRMIDAFDAGNVVHCVNLDTVLPTQQTQPGSQPETQPETQPTGFATPLRSGGGS</sequence>
<dbReference type="PROSITE" id="PS00671">
    <property type="entry name" value="D_2_HYDROXYACID_DH_3"/>
    <property type="match status" value="1"/>
</dbReference>
<keyword evidence="6 7" id="KW-0560">Oxidoreductase</keyword>
<keyword evidence="4" id="KW-0597">Phosphoprotein</keyword>